<dbReference type="GeneID" id="130459342"/>
<dbReference type="Proteomes" id="UP000813463">
    <property type="component" value="Chromosome 4"/>
</dbReference>
<accession>A0ABM3QGZ8</accession>
<evidence type="ECO:0000256" key="8">
    <source>
        <dbReference type="SAM" id="MobiDB-lite"/>
    </source>
</evidence>
<dbReference type="PANTHER" id="PTHR45801:SF107">
    <property type="entry name" value="TRANSCRIPTIONAL REGULATOR SUPERMAN-LIKE"/>
    <property type="match status" value="1"/>
</dbReference>
<keyword evidence="5" id="KW-0805">Transcription regulation</keyword>
<evidence type="ECO:0000313" key="9">
    <source>
        <dbReference type="Proteomes" id="UP000813463"/>
    </source>
</evidence>
<dbReference type="RefSeq" id="XP_056682638.1">
    <property type="nucleotide sequence ID" value="XM_056826660.1"/>
</dbReference>
<dbReference type="PANTHER" id="PTHR45801">
    <property type="entry name" value="OS07G0101800 PROTEIN"/>
    <property type="match status" value="1"/>
</dbReference>
<evidence type="ECO:0000256" key="4">
    <source>
        <dbReference type="ARBA" id="ARBA00022833"/>
    </source>
</evidence>
<keyword evidence="9" id="KW-1185">Reference proteome</keyword>
<keyword evidence="2" id="KW-0479">Metal-binding</keyword>
<dbReference type="InterPro" id="IPR052426">
    <property type="entry name" value="Plant_dev_regulator"/>
</dbReference>
<sequence>MDNTNNTSFCYDNNNNNKVKQDNNTSSYYYVDDHGSHMMMMMGSSYSWPPRSYTCSFRKREFRSAQALGGHMNVHRRDRAQLVFRLRTLNHFPMRPNNLPIIISNNNNTNTINLNLPPSTPSTPIRRLTIKVADTDTDKVSIV</sequence>
<organism evidence="9 10">
    <name type="scientific">Spinacia oleracea</name>
    <name type="common">Spinach</name>
    <dbReference type="NCBI Taxonomy" id="3562"/>
    <lineage>
        <taxon>Eukaryota</taxon>
        <taxon>Viridiplantae</taxon>
        <taxon>Streptophyta</taxon>
        <taxon>Embryophyta</taxon>
        <taxon>Tracheophyta</taxon>
        <taxon>Spermatophyta</taxon>
        <taxon>Magnoliopsida</taxon>
        <taxon>eudicotyledons</taxon>
        <taxon>Gunneridae</taxon>
        <taxon>Pentapetalae</taxon>
        <taxon>Caryophyllales</taxon>
        <taxon>Chenopodiaceae</taxon>
        <taxon>Chenopodioideae</taxon>
        <taxon>Anserineae</taxon>
        <taxon>Spinacia</taxon>
    </lineage>
</organism>
<keyword evidence="4" id="KW-0862">Zinc</keyword>
<keyword evidence="7" id="KW-0539">Nucleus</keyword>
<feature type="compositionally biased region" description="Polar residues" evidence="8">
    <location>
        <begin position="1"/>
        <end position="11"/>
    </location>
</feature>
<feature type="compositionally biased region" description="Low complexity" evidence="8">
    <location>
        <begin position="12"/>
        <end position="24"/>
    </location>
</feature>
<feature type="region of interest" description="Disordered" evidence="8">
    <location>
        <begin position="1"/>
        <end position="25"/>
    </location>
</feature>
<keyword evidence="6" id="KW-0804">Transcription</keyword>
<proteinExistence type="predicted"/>
<protein>
    <submittedName>
        <fullName evidence="10">Zinc finger protein 11-like</fullName>
    </submittedName>
</protein>
<evidence type="ECO:0000256" key="5">
    <source>
        <dbReference type="ARBA" id="ARBA00023015"/>
    </source>
</evidence>
<reference evidence="9" key="1">
    <citation type="journal article" date="2021" name="Nat. Commun.">
        <title>Genomic analyses provide insights into spinach domestication and the genetic basis of agronomic traits.</title>
        <authorList>
            <person name="Cai X."/>
            <person name="Sun X."/>
            <person name="Xu C."/>
            <person name="Sun H."/>
            <person name="Wang X."/>
            <person name="Ge C."/>
            <person name="Zhang Z."/>
            <person name="Wang Q."/>
            <person name="Fei Z."/>
            <person name="Jiao C."/>
            <person name="Wang Q."/>
        </authorList>
    </citation>
    <scope>NUCLEOTIDE SEQUENCE [LARGE SCALE GENOMIC DNA]</scope>
    <source>
        <strain evidence="9">cv. Varoflay</strain>
    </source>
</reference>
<gene>
    <name evidence="10" type="primary">LOC130459342</name>
</gene>
<keyword evidence="3" id="KW-0863">Zinc-finger</keyword>
<comment type="subcellular location">
    <subcellularLocation>
        <location evidence="1">Nucleus</location>
    </subcellularLocation>
</comment>
<evidence type="ECO:0000256" key="3">
    <source>
        <dbReference type="ARBA" id="ARBA00022771"/>
    </source>
</evidence>
<evidence type="ECO:0000256" key="1">
    <source>
        <dbReference type="ARBA" id="ARBA00004123"/>
    </source>
</evidence>
<evidence type="ECO:0000313" key="10">
    <source>
        <dbReference type="RefSeq" id="XP_056682638.1"/>
    </source>
</evidence>
<evidence type="ECO:0000256" key="2">
    <source>
        <dbReference type="ARBA" id="ARBA00022723"/>
    </source>
</evidence>
<evidence type="ECO:0000256" key="6">
    <source>
        <dbReference type="ARBA" id="ARBA00023163"/>
    </source>
</evidence>
<name>A0ABM3QGZ8_SPIOL</name>
<reference evidence="10" key="2">
    <citation type="submission" date="2025-08" db="UniProtKB">
        <authorList>
            <consortium name="RefSeq"/>
        </authorList>
    </citation>
    <scope>IDENTIFICATION</scope>
    <source>
        <tissue evidence="10">Leaf</tissue>
    </source>
</reference>
<evidence type="ECO:0000256" key="7">
    <source>
        <dbReference type="ARBA" id="ARBA00023242"/>
    </source>
</evidence>